<name>A0AA36A467_LACSI</name>
<keyword evidence="3" id="KW-1185">Reference proteome</keyword>
<dbReference type="EMBL" id="OX465085">
    <property type="protein sequence ID" value="CAI9304245.1"/>
    <property type="molecule type" value="Genomic_DNA"/>
</dbReference>
<sequence>MVIIEFNLKKHSKSKVERVNIRLKQARPPPALLSPTAASLTLKLESTAPNIDGEDAANDEEQHEDASSGLSLPSSGEMSNVRHCARRGCGYEVLGAAGGFTPPLLVFPIVGIPRTTTATVNHRVFGCVLALVSRIYHPADGVESARLQQV</sequence>
<feature type="compositionally biased region" description="Polar residues" evidence="1">
    <location>
        <begin position="68"/>
        <end position="77"/>
    </location>
</feature>
<evidence type="ECO:0000313" key="2">
    <source>
        <dbReference type="EMBL" id="CAI9304245.1"/>
    </source>
</evidence>
<dbReference type="AlphaFoldDB" id="A0AA36A467"/>
<evidence type="ECO:0000256" key="1">
    <source>
        <dbReference type="SAM" id="MobiDB-lite"/>
    </source>
</evidence>
<protein>
    <submittedName>
        <fullName evidence="2">Uncharacterized protein</fullName>
    </submittedName>
</protein>
<organism evidence="2 3">
    <name type="scientific">Lactuca saligna</name>
    <name type="common">Willowleaf lettuce</name>
    <dbReference type="NCBI Taxonomy" id="75948"/>
    <lineage>
        <taxon>Eukaryota</taxon>
        <taxon>Viridiplantae</taxon>
        <taxon>Streptophyta</taxon>
        <taxon>Embryophyta</taxon>
        <taxon>Tracheophyta</taxon>
        <taxon>Spermatophyta</taxon>
        <taxon>Magnoliopsida</taxon>
        <taxon>eudicotyledons</taxon>
        <taxon>Gunneridae</taxon>
        <taxon>Pentapetalae</taxon>
        <taxon>asterids</taxon>
        <taxon>campanulids</taxon>
        <taxon>Asterales</taxon>
        <taxon>Asteraceae</taxon>
        <taxon>Cichorioideae</taxon>
        <taxon>Cichorieae</taxon>
        <taxon>Lactucinae</taxon>
        <taxon>Lactuca</taxon>
    </lineage>
</organism>
<accession>A0AA36A467</accession>
<dbReference type="Proteomes" id="UP001177003">
    <property type="component" value="Chromosome 9"/>
</dbReference>
<reference evidence="2" key="1">
    <citation type="submission" date="2023-04" db="EMBL/GenBank/DDBJ databases">
        <authorList>
            <person name="Vijverberg K."/>
            <person name="Xiong W."/>
            <person name="Schranz E."/>
        </authorList>
    </citation>
    <scope>NUCLEOTIDE SEQUENCE</scope>
</reference>
<feature type="compositionally biased region" description="Acidic residues" evidence="1">
    <location>
        <begin position="52"/>
        <end position="63"/>
    </location>
</feature>
<gene>
    <name evidence="2" type="ORF">LSALG_LOCUS42642</name>
</gene>
<feature type="region of interest" description="Disordered" evidence="1">
    <location>
        <begin position="48"/>
        <end position="77"/>
    </location>
</feature>
<proteinExistence type="predicted"/>
<evidence type="ECO:0000313" key="3">
    <source>
        <dbReference type="Proteomes" id="UP001177003"/>
    </source>
</evidence>